<dbReference type="PANTHER" id="PTHR33048">
    <property type="entry name" value="PTH11-LIKE INTEGRAL MEMBRANE PROTEIN (AFU_ORTHOLOGUE AFUA_5G11245)"/>
    <property type="match status" value="1"/>
</dbReference>
<dbReference type="EMBL" id="JEMN01000979">
    <property type="protein sequence ID" value="KXH53386.1"/>
    <property type="molecule type" value="Genomic_DNA"/>
</dbReference>
<dbReference type="GO" id="GO:0016020">
    <property type="term" value="C:membrane"/>
    <property type="evidence" value="ECO:0007669"/>
    <property type="project" value="UniProtKB-SubCell"/>
</dbReference>
<sequence length="363" mass="39823">MDTVLPIFFELREESPTLITDIYPPLTRDGASLVLTACIMMVLTTLWTILRLVSRRITGISFHMEEYLYFSGQLLYYGVATCFILGVILGGAGHDVGVLDPNLYVSHFVKIFLAAQVMYASELLAIKLSIITLMQRIFSQSSSWFRATSWVSIGLSCIWALYTALFGFVICQPIQSAWDITVTKTGCGDYTLAFSAVAIFDIFTNIVIVVLPIKVVSGLQMARAHKVALCVVFGAGFITIIFSGVRLYYTLTADFVNITRGFASASISGVLQSGIAVMVASSPMLRPVFDRTIVRWLSLSIRSSGRTQDTAPTGSQGHIVKSSKSSQLGSHRRGDGFKQMSDSDENLSWEMQGLGSRANSYKS</sequence>
<comment type="caution">
    <text evidence="9">The sequence shown here is derived from an EMBL/GenBank/DDBJ whole genome shotgun (WGS) entry which is preliminary data.</text>
</comment>
<evidence type="ECO:0000259" key="8">
    <source>
        <dbReference type="Pfam" id="PF20684"/>
    </source>
</evidence>
<comment type="similarity">
    <text evidence="5">Belongs to the SAT4 family.</text>
</comment>
<evidence type="ECO:0000256" key="3">
    <source>
        <dbReference type="ARBA" id="ARBA00022989"/>
    </source>
</evidence>
<protein>
    <submittedName>
        <fullName evidence="9">Integral membrane protein</fullName>
    </submittedName>
</protein>
<feature type="transmembrane region" description="Helical" evidence="7">
    <location>
        <begin position="147"/>
        <end position="170"/>
    </location>
</feature>
<name>A0A135TZ29_9PEZI</name>
<dbReference type="AlphaFoldDB" id="A0A135TZ29"/>
<accession>A0A135TZ29</accession>
<reference evidence="9 10" key="1">
    <citation type="submission" date="2014-02" db="EMBL/GenBank/DDBJ databases">
        <title>The genome sequence of Colletotrichum nymphaeae SA-01.</title>
        <authorList>
            <person name="Baroncelli R."/>
            <person name="Thon M.R."/>
        </authorList>
    </citation>
    <scope>NUCLEOTIDE SEQUENCE [LARGE SCALE GENOMIC DNA]</scope>
    <source>
        <strain evidence="9 10">SA-01</strain>
    </source>
</reference>
<evidence type="ECO:0000256" key="4">
    <source>
        <dbReference type="ARBA" id="ARBA00023136"/>
    </source>
</evidence>
<proteinExistence type="inferred from homology"/>
<evidence type="ECO:0000256" key="1">
    <source>
        <dbReference type="ARBA" id="ARBA00004141"/>
    </source>
</evidence>
<evidence type="ECO:0000313" key="10">
    <source>
        <dbReference type="Proteomes" id="UP000070054"/>
    </source>
</evidence>
<feature type="compositionally biased region" description="Polar residues" evidence="6">
    <location>
        <begin position="305"/>
        <end position="329"/>
    </location>
</feature>
<keyword evidence="4 7" id="KW-0472">Membrane</keyword>
<gene>
    <name evidence="9" type="ORF">CNYM01_01131</name>
</gene>
<feature type="transmembrane region" description="Helical" evidence="7">
    <location>
        <begin position="33"/>
        <end position="53"/>
    </location>
</feature>
<feature type="transmembrane region" description="Helical" evidence="7">
    <location>
        <begin position="74"/>
        <end position="92"/>
    </location>
</feature>
<dbReference type="OrthoDB" id="5421689at2759"/>
<feature type="transmembrane region" description="Helical" evidence="7">
    <location>
        <begin position="104"/>
        <end position="126"/>
    </location>
</feature>
<feature type="transmembrane region" description="Helical" evidence="7">
    <location>
        <begin position="227"/>
        <end position="249"/>
    </location>
</feature>
<feature type="region of interest" description="Disordered" evidence="6">
    <location>
        <begin position="305"/>
        <end position="344"/>
    </location>
</feature>
<feature type="transmembrane region" description="Helical" evidence="7">
    <location>
        <begin position="190"/>
        <end position="215"/>
    </location>
</feature>
<evidence type="ECO:0000256" key="5">
    <source>
        <dbReference type="ARBA" id="ARBA00038359"/>
    </source>
</evidence>
<feature type="transmembrane region" description="Helical" evidence="7">
    <location>
        <begin position="261"/>
        <end position="281"/>
    </location>
</feature>
<comment type="subcellular location">
    <subcellularLocation>
        <location evidence="1">Membrane</location>
        <topology evidence="1">Multi-pass membrane protein</topology>
    </subcellularLocation>
</comment>
<feature type="domain" description="Rhodopsin" evidence="8">
    <location>
        <begin position="50"/>
        <end position="290"/>
    </location>
</feature>
<evidence type="ECO:0000256" key="6">
    <source>
        <dbReference type="SAM" id="MobiDB-lite"/>
    </source>
</evidence>
<evidence type="ECO:0000313" key="9">
    <source>
        <dbReference type="EMBL" id="KXH53386.1"/>
    </source>
</evidence>
<dbReference type="InterPro" id="IPR052337">
    <property type="entry name" value="SAT4-like"/>
</dbReference>
<keyword evidence="3 7" id="KW-1133">Transmembrane helix</keyword>
<organism evidence="9 10">
    <name type="scientific">Colletotrichum nymphaeae SA-01</name>
    <dbReference type="NCBI Taxonomy" id="1460502"/>
    <lineage>
        <taxon>Eukaryota</taxon>
        <taxon>Fungi</taxon>
        <taxon>Dikarya</taxon>
        <taxon>Ascomycota</taxon>
        <taxon>Pezizomycotina</taxon>
        <taxon>Sordariomycetes</taxon>
        <taxon>Hypocreomycetidae</taxon>
        <taxon>Glomerellales</taxon>
        <taxon>Glomerellaceae</taxon>
        <taxon>Colletotrichum</taxon>
        <taxon>Colletotrichum acutatum species complex</taxon>
    </lineage>
</organism>
<dbReference type="InterPro" id="IPR049326">
    <property type="entry name" value="Rhodopsin_dom_fungi"/>
</dbReference>
<dbReference type="Pfam" id="PF20684">
    <property type="entry name" value="Fung_rhodopsin"/>
    <property type="match status" value="1"/>
</dbReference>
<evidence type="ECO:0000256" key="7">
    <source>
        <dbReference type="SAM" id="Phobius"/>
    </source>
</evidence>
<keyword evidence="10" id="KW-1185">Reference proteome</keyword>
<dbReference type="PANTHER" id="PTHR33048:SF57">
    <property type="entry name" value="INTEGRAL MEMBRANE PROTEIN-RELATED"/>
    <property type="match status" value="1"/>
</dbReference>
<dbReference type="Proteomes" id="UP000070054">
    <property type="component" value="Unassembled WGS sequence"/>
</dbReference>
<evidence type="ECO:0000256" key="2">
    <source>
        <dbReference type="ARBA" id="ARBA00022692"/>
    </source>
</evidence>
<keyword evidence="2 7" id="KW-0812">Transmembrane</keyword>